<keyword evidence="4" id="KW-0804">Transcription</keyword>
<sequence>MRIFHSVARSGGFRAAAQELHLTQSAVSQAVKQLEVKLNQPLLIRDRPVRLTQAGRRLYRYVDDQLQQEQAVLADLSRLARGLDQQLSVAIDSTNNRFAGANLIHTFIGRWPEARLRLVEQPSRAIVQAVMSGEVELGLGPFQTRMDRFSSAPLYNEHRLLMISPKHPLHRAEMTAKELQRIPLVVSSLDEPDQRPYQEKLRDNFRMIWQISSLNVRLNLIDRGLAVGYISTEVTRQLSHIQHFRALNEFDFARIERQVGLFYRKDRDLSPVAQDFIEVCRRYWVDGPGHSSRSE</sequence>
<keyword evidence="2" id="KW-0805">Transcription regulation</keyword>
<evidence type="ECO:0000256" key="1">
    <source>
        <dbReference type="ARBA" id="ARBA00009437"/>
    </source>
</evidence>
<dbReference type="PROSITE" id="PS50931">
    <property type="entry name" value="HTH_LYSR"/>
    <property type="match status" value="1"/>
</dbReference>
<gene>
    <name evidence="6" type="ORF">FHS09_001531</name>
</gene>
<keyword evidence="7" id="KW-1185">Reference proteome</keyword>
<name>A0A7W4WBU7_9GAMM</name>
<dbReference type="Pfam" id="PF03466">
    <property type="entry name" value="LysR_substrate"/>
    <property type="match status" value="1"/>
</dbReference>
<dbReference type="InterPro" id="IPR050950">
    <property type="entry name" value="HTH-type_LysR_regulators"/>
</dbReference>
<dbReference type="Proteomes" id="UP000535937">
    <property type="component" value="Unassembled WGS sequence"/>
</dbReference>
<feature type="domain" description="HTH lysR-type" evidence="5">
    <location>
        <begin position="1"/>
        <end position="52"/>
    </location>
</feature>
<comment type="similarity">
    <text evidence="1">Belongs to the LysR transcriptional regulatory family.</text>
</comment>
<dbReference type="EMBL" id="JACHWZ010000006">
    <property type="protein sequence ID" value="MBB3060711.1"/>
    <property type="molecule type" value="Genomic_DNA"/>
</dbReference>
<dbReference type="CDD" id="cd05466">
    <property type="entry name" value="PBP2_LTTR_substrate"/>
    <property type="match status" value="1"/>
</dbReference>
<dbReference type="SUPFAM" id="SSF46785">
    <property type="entry name" value="Winged helix' DNA-binding domain"/>
    <property type="match status" value="1"/>
</dbReference>
<dbReference type="RefSeq" id="WP_183458361.1">
    <property type="nucleotide sequence ID" value="NZ_JACHWZ010000006.1"/>
</dbReference>
<dbReference type="AlphaFoldDB" id="A0A7W4WBU7"/>
<dbReference type="SUPFAM" id="SSF53850">
    <property type="entry name" value="Periplasmic binding protein-like II"/>
    <property type="match status" value="1"/>
</dbReference>
<reference evidence="6 7" key="1">
    <citation type="submission" date="2020-08" db="EMBL/GenBank/DDBJ databases">
        <title>Genomic Encyclopedia of Type Strains, Phase III (KMG-III): the genomes of soil and plant-associated and newly described type strains.</title>
        <authorList>
            <person name="Whitman W."/>
        </authorList>
    </citation>
    <scope>NUCLEOTIDE SEQUENCE [LARGE SCALE GENOMIC DNA]</scope>
    <source>
        <strain evidence="6 7">CECT 8799</strain>
    </source>
</reference>
<dbReference type="InterPro" id="IPR005119">
    <property type="entry name" value="LysR_subst-bd"/>
</dbReference>
<evidence type="ECO:0000256" key="2">
    <source>
        <dbReference type="ARBA" id="ARBA00023015"/>
    </source>
</evidence>
<evidence type="ECO:0000256" key="3">
    <source>
        <dbReference type="ARBA" id="ARBA00023125"/>
    </source>
</evidence>
<evidence type="ECO:0000313" key="7">
    <source>
        <dbReference type="Proteomes" id="UP000535937"/>
    </source>
</evidence>
<dbReference type="GO" id="GO:0003700">
    <property type="term" value="F:DNA-binding transcription factor activity"/>
    <property type="evidence" value="ECO:0007669"/>
    <property type="project" value="InterPro"/>
</dbReference>
<dbReference type="InterPro" id="IPR036388">
    <property type="entry name" value="WH-like_DNA-bd_sf"/>
</dbReference>
<dbReference type="FunFam" id="1.10.10.10:FF:000001">
    <property type="entry name" value="LysR family transcriptional regulator"/>
    <property type="match status" value="1"/>
</dbReference>
<comment type="caution">
    <text evidence="6">The sequence shown here is derived from an EMBL/GenBank/DDBJ whole genome shotgun (WGS) entry which is preliminary data.</text>
</comment>
<dbReference type="PANTHER" id="PTHR30419">
    <property type="entry name" value="HTH-TYPE TRANSCRIPTIONAL REGULATOR YBHD"/>
    <property type="match status" value="1"/>
</dbReference>
<organism evidence="6 7">
    <name type="scientific">Microbulbifer rhizosphaerae</name>
    <dbReference type="NCBI Taxonomy" id="1562603"/>
    <lineage>
        <taxon>Bacteria</taxon>
        <taxon>Pseudomonadati</taxon>
        <taxon>Pseudomonadota</taxon>
        <taxon>Gammaproteobacteria</taxon>
        <taxon>Cellvibrionales</taxon>
        <taxon>Microbulbiferaceae</taxon>
        <taxon>Microbulbifer</taxon>
    </lineage>
</organism>
<dbReference type="PRINTS" id="PR00039">
    <property type="entry name" value="HTHLYSR"/>
</dbReference>
<proteinExistence type="inferred from homology"/>
<keyword evidence="3 6" id="KW-0238">DNA-binding</keyword>
<evidence type="ECO:0000313" key="6">
    <source>
        <dbReference type="EMBL" id="MBB3060711.1"/>
    </source>
</evidence>
<dbReference type="Gene3D" id="1.10.10.10">
    <property type="entry name" value="Winged helix-like DNA-binding domain superfamily/Winged helix DNA-binding domain"/>
    <property type="match status" value="1"/>
</dbReference>
<dbReference type="InterPro" id="IPR036390">
    <property type="entry name" value="WH_DNA-bd_sf"/>
</dbReference>
<dbReference type="Gene3D" id="3.40.190.290">
    <property type="match status" value="1"/>
</dbReference>
<evidence type="ECO:0000259" key="5">
    <source>
        <dbReference type="PROSITE" id="PS50931"/>
    </source>
</evidence>
<dbReference type="GO" id="GO:0005829">
    <property type="term" value="C:cytosol"/>
    <property type="evidence" value="ECO:0007669"/>
    <property type="project" value="TreeGrafter"/>
</dbReference>
<evidence type="ECO:0000256" key="4">
    <source>
        <dbReference type="ARBA" id="ARBA00023163"/>
    </source>
</evidence>
<accession>A0A7W4WBU7</accession>
<dbReference type="Pfam" id="PF00126">
    <property type="entry name" value="HTH_1"/>
    <property type="match status" value="1"/>
</dbReference>
<dbReference type="InterPro" id="IPR000847">
    <property type="entry name" value="LysR_HTH_N"/>
</dbReference>
<protein>
    <submittedName>
        <fullName evidence="6">DNA-binding transcriptional LysR family regulator</fullName>
    </submittedName>
</protein>
<dbReference type="GO" id="GO:0003677">
    <property type="term" value="F:DNA binding"/>
    <property type="evidence" value="ECO:0007669"/>
    <property type="project" value="UniProtKB-KW"/>
</dbReference>